<evidence type="ECO:0000256" key="4">
    <source>
        <dbReference type="SAM" id="SignalP"/>
    </source>
</evidence>
<protein>
    <submittedName>
        <fullName evidence="6">Lytic polysaccharide monooxygenase</fullName>
    </submittedName>
</protein>
<keyword evidence="7" id="KW-1185">Reference proteome</keyword>
<proteinExistence type="predicted"/>
<comment type="caution">
    <text evidence="6">The sequence shown here is derived from an EMBL/GenBank/DDBJ whole genome shotgun (WGS) entry which is preliminary data.</text>
</comment>
<organism evidence="6 7">
    <name type="scientific">Sphaerisporangium corydalis</name>
    <dbReference type="NCBI Taxonomy" id="1441875"/>
    <lineage>
        <taxon>Bacteria</taxon>
        <taxon>Bacillati</taxon>
        <taxon>Actinomycetota</taxon>
        <taxon>Actinomycetes</taxon>
        <taxon>Streptosporangiales</taxon>
        <taxon>Streptosporangiaceae</taxon>
        <taxon>Sphaerisporangium</taxon>
    </lineage>
</organism>
<reference evidence="7" key="1">
    <citation type="journal article" date="2019" name="Int. J. Syst. Evol. Microbiol.">
        <title>The Global Catalogue of Microorganisms (GCM) 10K type strain sequencing project: providing services to taxonomists for standard genome sequencing and annotation.</title>
        <authorList>
            <consortium name="The Broad Institute Genomics Platform"/>
            <consortium name="The Broad Institute Genome Sequencing Center for Infectious Disease"/>
            <person name="Wu L."/>
            <person name="Ma J."/>
        </authorList>
    </citation>
    <scope>NUCLEOTIDE SEQUENCE [LARGE SCALE GENOMIC DNA]</scope>
    <source>
        <strain evidence="7">CCUG 49560</strain>
    </source>
</reference>
<dbReference type="InterPro" id="IPR051024">
    <property type="entry name" value="GlcNAc_Chitin_IntDeg"/>
</dbReference>
<keyword evidence="3" id="KW-0812">Transmembrane</keyword>
<dbReference type="PANTHER" id="PTHR34823:SF1">
    <property type="entry name" value="CHITIN-BINDING TYPE-4 DOMAIN-CONTAINING PROTEIN"/>
    <property type="match status" value="1"/>
</dbReference>
<gene>
    <name evidence="6" type="ORF">ACFO8L_02365</name>
</gene>
<dbReference type="Pfam" id="PF03067">
    <property type="entry name" value="LPMO_10"/>
    <property type="match status" value="1"/>
</dbReference>
<dbReference type="CDD" id="cd21177">
    <property type="entry name" value="LPMO_AA10"/>
    <property type="match status" value="1"/>
</dbReference>
<evidence type="ECO:0000256" key="2">
    <source>
        <dbReference type="SAM" id="MobiDB-lite"/>
    </source>
</evidence>
<dbReference type="Proteomes" id="UP001595891">
    <property type="component" value="Unassembled WGS sequence"/>
</dbReference>
<feature type="chain" id="PRO_5047500273" evidence="4">
    <location>
        <begin position="22"/>
        <end position="319"/>
    </location>
</feature>
<keyword evidence="3" id="KW-0472">Membrane</keyword>
<sequence length="319" mass="32248">MLSRRVAVTLTAIGAAQLAFGAPAGAAQLASGAAPLVTTAAHGALSKPVSRAAACGPEGGEAATSRACAAAVAKNGPDALDAWDEIRVPGVAGRDRQVIADGRLCSGGLVPFRGLDLARGDWPATTLAAGAAYDFTYRATIPHKGTFRMYVTKDGYSPTRPLTWAALESRPFLRVTDPRLSGGAYHMKGRLPKGKTGRHLIYTVWQNSDTPDTYYSCSDVVFAASSAAPTREATDPPGDTGTADGTQDSSGDAGTGEGTHSSGDTGTATGANATDAPASSASSSFPASGTILVAGGAVALLLCAGVVVALARRADRRAR</sequence>
<feature type="transmembrane region" description="Helical" evidence="3">
    <location>
        <begin position="291"/>
        <end position="311"/>
    </location>
</feature>
<dbReference type="PANTHER" id="PTHR34823">
    <property type="entry name" value="GLCNAC-BINDING PROTEIN A"/>
    <property type="match status" value="1"/>
</dbReference>
<dbReference type="InterPro" id="IPR004302">
    <property type="entry name" value="Cellulose/chitin-bd_N"/>
</dbReference>
<feature type="region of interest" description="Disordered" evidence="2">
    <location>
        <begin position="227"/>
        <end position="285"/>
    </location>
</feature>
<feature type="compositionally biased region" description="Polar residues" evidence="2">
    <location>
        <begin position="243"/>
        <end position="252"/>
    </location>
</feature>
<accession>A0ABV9E913</accession>
<evidence type="ECO:0000256" key="3">
    <source>
        <dbReference type="SAM" id="Phobius"/>
    </source>
</evidence>
<dbReference type="EMBL" id="JBHSFN010000001">
    <property type="protein sequence ID" value="MFC4584900.1"/>
    <property type="molecule type" value="Genomic_DNA"/>
</dbReference>
<dbReference type="GO" id="GO:0004497">
    <property type="term" value="F:monooxygenase activity"/>
    <property type="evidence" value="ECO:0007669"/>
    <property type="project" value="UniProtKB-KW"/>
</dbReference>
<keyword evidence="1 4" id="KW-0732">Signal</keyword>
<keyword evidence="6" id="KW-0560">Oxidoreductase</keyword>
<evidence type="ECO:0000256" key="1">
    <source>
        <dbReference type="ARBA" id="ARBA00022729"/>
    </source>
</evidence>
<keyword evidence="6" id="KW-0503">Monooxygenase</keyword>
<feature type="compositionally biased region" description="Low complexity" evidence="2">
    <location>
        <begin position="258"/>
        <end position="285"/>
    </location>
</feature>
<name>A0ABV9E913_9ACTN</name>
<dbReference type="Gene3D" id="2.70.50.50">
    <property type="entry name" value="chitin-binding protein cbp21"/>
    <property type="match status" value="1"/>
</dbReference>
<keyword evidence="3" id="KW-1133">Transmembrane helix</keyword>
<dbReference type="InterPro" id="IPR014756">
    <property type="entry name" value="Ig_E-set"/>
</dbReference>
<dbReference type="SUPFAM" id="SSF81296">
    <property type="entry name" value="E set domains"/>
    <property type="match status" value="1"/>
</dbReference>
<evidence type="ECO:0000259" key="5">
    <source>
        <dbReference type="Pfam" id="PF03067"/>
    </source>
</evidence>
<evidence type="ECO:0000313" key="6">
    <source>
        <dbReference type="EMBL" id="MFC4584900.1"/>
    </source>
</evidence>
<feature type="domain" description="Chitin-binding type-4" evidence="5">
    <location>
        <begin position="42"/>
        <end position="220"/>
    </location>
</feature>
<dbReference type="RefSeq" id="WP_262840938.1">
    <property type="nucleotide sequence ID" value="NZ_JANZYP010000003.1"/>
</dbReference>
<feature type="signal peptide" evidence="4">
    <location>
        <begin position="1"/>
        <end position="21"/>
    </location>
</feature>
<evidence type="ECO:0000313" key="7">
    <source>
        <dbReference type="Proteomes" id="UP001595891"/>
    </source>
</evidence>